<evidence type="ECO:0000313" key="13">
    <source>
        <dbReference type="Proteomes" id="UP001344447"/>
    </source>
</evidence>
<comment type="similarity">
    <text evidence="10">Belongs to the deoxyhypusine hydroxylase family.</text>
</comment>
<feature type="repeat" description="HEAT" evidence="11">
    <location>
        <begin position="72"/>
        <end position="112"/>
    </location>
</feature>
<evidence type="ECO:0000256" key="3">
    <source>
        <dbReference type="ARBA" id="ARBA00022723"/>
    </source>
</evidence>
<dbReference type="GO" id="GO:0019135">
    <property type="term" value="F:deoxyhypusine monooxygenase activity"/>
    <property type="evidence" value="ECO:0007669"/>
    <property type="project" value="UniProtKB-UniRule"/>
</dbReference>
<dbReference type="InterPro" id="IPR027517">
    <property type="entry name" value="Deoxyhypusine_hydroxylase"/>
</dbReference>
<dbReference type="PANTHER" id="PTHR12697:SF5">
    <property type="entry name" value="DEOXYHYPUSINE HYDROXYLASE"/>
    <property type="match status" value="1"/>
</dbReference>
<keyword evidence="5 10" id="KW-0560">Oxidoreductase</keyword>
<dbReference type="HAMAP" id="MF_03101">
    <property type="entry name" value="Deoxyhypusine_hydroxylase"/>
    <property type="match status" value="1"/>
</dbReference>
<accession>A0AAN7YVV3</accession>
<dbReference type="Gene3D" id="1.25.10.10">
    <property type="entry name" value="Leucine-rich Repeat Variant"/>
    <property type="match status" value="2"/>
</dbReference>
<evidence type="ECO:0000256" key="10">
    <source>
        <dbReference type="HAMAP-Rule" id="MF_03101"/>
    </source>
</evidence>
<dbReference type="Proteomes" id="UP001344447">
    <property type="component" value="Unassembled WGS sequence"/>
</dbReference>
<evidence type="ECO:0000256" key="5">
    <source>
        <dbReference type="ARBA" id="ARBA00023002"/>
    </source>
</evidence>
<dbReference type="InterPro" id="IPR011989">
    <property type="entry name" value="ARM-like"/>
</dbReference>
<evidence type="ECO:0000256" key="7">
    <source>
        <dbReference type="ARBA" id="ARBA00023033"/>
    </source>
</evidence>
<comment type="pathway">
    <text evidence="2 10">Protein modification; eIF5A hypusination.</text>
</comment>
<keyword evidence="6 10" id="KW-0408">Iron</keyword>
<gene>
    <name evidence="12" type="ORF">RB653_010451</name>
</gene>
<feature type="binding site" evidence="10">
    <location>
        <position position="246"/>
    </location>
    <ligand>
        <name>Fe cation</name>
        <dbReference type="ChEBI" id="CHEBI:24875"/>
        <label>2</label>
    </ligand>
</feature>
<comment type="function">
    <text evidence="9">Catalyzes the hydroxylation of the N(6)-(4-aminobutyl)-L-lysine intermediate produced by deoxyhypusine synthase/DHPS on a critical lysine of the eukaryotic translation initiation factor 5A/eIF-5A. This is the second step of the post-translational modification of that lysine into an unusual amino acid residue named hypusine. Hypusination is unique to mature eIF-5A factor and is essential for its function.</text>
</comment>
<dbReference type="InterPro" id="IPR004155">
    <property type="entry name" value="PBS_lyase_HEAT"/>
</dbReference>
<protein>
    <recommendedName>
        <fullName evidence="10">Deoxyhypusine hydroxylase</fullName>
        <shortName evidence="10">DOHH</shortName>
        <ecNumber evidence="10">1.14.99.29</ecNumber>
    </recommendedName>
    <alternativeName>
        <fullName evidence="10">Deoxyhypusine dioxygenase</fullName>
    </alternativeName>
    <alternativeName>
        <fullName evidence="10">Deoxyhypusine monooxygenase</fullName>
    </alternativeName>
</protein>
<feature type="binding site" evidence="10">
    <location>
        <position position="59"/>
    </location>
    <ligand>
        <name>Fe cation</name>
        <dbReference type="ChEBI" id="CHEBI:24875"/>
        <label>1</label>
    </ligand>
</feature>
<dbReference type="Pfam" id="PF13646">
    <property type="entry name" value="HEAT_2"/>
    <property type="match status" value="2"/>
</dbReference>
<dbReference type="InterPro" id="IPR016024">
    <property type="entry name" value="ARM-type_fold"/>
</dbReference>
<proteinExistence type="inferred from homology"/>
<evidence type="ECO:0000256" key="9">
    <source>
        <dbReference type="ARBA" id="ARBA00045876"/>
    </source>
</evidence>
<evidence type="ECO:0000313" key="12">
    <source>
        <dbReference type="EMBL" id="KAK5575195.1"/>
    </source>
</evidence>
<dbReference type="EC" id="1.14.99.29" evidence="10"/>
<evidence type="ECO:0000256" key="2">
    <source>
        <dbReference type="ARBA" id="ARBA00005041"/>
    </source>
</evidence>
<sequence length="318" mass="35703">MVVVTEELVNGLKETLTDVSQPIAKRFRSLFTLRNLNGPLCIDAMASALNDKSALLRHEIAYCLGQMEDEYALKVLIDLVKNTEEHPMVRHEAAEALGAIGSDIAHKTLKEYCNDPVREVSETCQLALLRVEWYEKNKPETEEEKMYMSVDPAPPLPKGSISKDELRSKFLDSNLDIFNRYRALFSLRDIGDEQSVIALCDGLKDQSSALLRHEVAFVLGQLQHRVAIDPLTSCVLDETENPMVRHEAAEALGAIASTETIPLLEKLLQDKEPIVSESCAVALDVTEYFNNTESFQYADGIKILLEKNLVDQQQQQQQ</sequence>
<dbReference type="AlphaFoldDB" id="A0AAN7YVV3"/>
<evidence type="ECO:0000256" key="6">
    <source>
        <dbReference type="ARBA" id="ARBA00023004"/>
    </source>
</evidence>
<evidence type="ECO:0000256" key="11">
    <source>
        <dbReference type="PROSITE-ProRule" id="PRU00103"/>
    </source>
</evidence>
<keyword evidence="7 10" id="KW-0503">Monooxygenase</keyword>
<name>A0AAN7YVV3_9MYCE</name>
<feature type="binding site" evidence="10">
    <location>
        <position position="58"/>
    </location>
    <ligand>
        <name>Fe cation</name>
        <dbReference type="ChEBI" id="CHEBI:24875"/>
        <label>1</label>
    </ligand>
</feature>
<comment type="catalytic activity">
    <reaction evidence="1 10">
        <text>[eIF5A protein]-deoxyhypusine + AH2 + O2 = [eIF5A protein]-hypusine + A + H2O</text>
        <dbReference type="Rhea" id="RHEA:14101"/>
        <dbReference type="Rhea" id="RHEA-COMP:10144"/>
        <dbReference type="Rhea" id="RHEA-COMP:12592"/>
        <dbReference type="ChEBI" id="CHEBI:13193"/>
        <dbReference type="ChEBI" id="CHEBI:15377"/>
        <dbReference type="ChEBI" id="CHEBI:15379"/>
        <dbReference type="ChEBI" id="CHEBI:17499"/>
        <dbReference type="ChEBI" id="CHEBI:82657"/>
        <dbReference type="ChEBI" id="CHEBI:91175"/>
        <dbReference type="EC" id="1.14.99.29"/>
    </reaction>
</comment>
<dbReference type="PROSITE" id="PS50077">
    <property type="entry name" value="HEAT_REPEAT"/>
    <property type="match status" value="1"/>
</dbReference>
<dbReference type="SUPFAM" id="SSF48371">
    <property type="entry name" value="ARM repeat"/>
    <property type="match status" value="1"/>
</dbReference>
<keyword evidence="3 10" id="KW-0479">Metal-binding</keyword>
<comment type="cofactor">
    <cofactor evidence="10">
        <name>Fe(2+)</name>
        <dbReference type="ChEBI" id="CHEBI:29033"/>
    </cofactor>
    <text evidence="10">Binds 2 Fe(2+) ions per subunit.</text>
</comment>
<dbReference type="FunFam" id="1.25.10.10:FF:000099">
    <property type="entry name" value="Deoxyhypusine hydroxylase"/>
    <property type="match status" value="1"/>
</dbReference>
<dbReference type="InterPro" id="IPR021133">
    <property type="entry name" value="HEAT_type_2"/>
</dbReference>
<comment type="function">
    <text evidence="10">Catalyzes the hydroxylation of the N(6)-(4-aminobutyl)-L-lysine intermediate to form hypusine, an essential post-translational modification only found in mature eIF-5A factor.</text>
</comment>
<dbReference type="SMART" id="SM00567">
    <property type="entry name" value="EZ_HEAT"/>
    <property type="match status" value="6"/>
</dbReference>
<evidence type="ECO:0000256" key="1">
    <source>
        <dbReference type="ARBA" id="ARBA00000068"/>
    </source>
</evidence>
<keyword evidence="8 10" id="KW-0386">Hypusine biosynthesis</keyword>
<feature type="binding site" evidence="10">
    <location>
        <position position="247"/>
    </location>
    <ligand>
        <name>Fe cation</name>
        <dbReference type="ChEBI" id="CHEBI:24875"/>
        <label>2</label>
    </ligand>
</feature>
<feature type="binding site" evidence="10">
    <location>
        <position position="91"/>
    </location>
    <ligand>
        <name>Fe cation</name>
        <dbReference type="ChEBI" id="CHEBI:24875"/>
        <label>1</label>
    </ligand>
</feature>
<feature type="binding site" evidence="10">
    <location>
        <position position="213"/>
    </location>
    <ligand>
        <name>Fe cation</name>
        <dbReference type="ChEBI" id="CHEBI:24875"/>
        <label>2</label>
    </ligand>
</feature>
<evidence type="ECO:0000256" key="8">
    <source>
        <dbReference type="ARBA" id="ARBA00023256"/>
    </source>
</evidence>
<reference evidence="12 13" key="1">
    <citation type="submission" date="2023-11" db="EMBL/GenBank/DDBJ databases">
        <title>Dfirmibasis_genome.</title>
        <authorList>
            <person name="Edelbroek B."/>
            <person name="Kjellin J."/>
            <person name="Jerlstrom-Hultqvist J."/>
            <person name="Soderbom F."/>
        </authorList>
    </citation>
    <scope>NUCLEOTIDE SEQUENCE [LARGE SCALE GENOMIC DNA]</scope>
    <source>
        <strain evidence="12 13">TNS-C-14</strain>
    </source>
</reference>
<feature type="binding site" evidence="10">
    <location>
        <position position="92"/>
    </location>
    <ligand>
        <name>Fe cation</name>
        <dbReference type="ChEBI" id="CHEBI:24875"/>
        <label>1</label>
    </ligand>
</feature>
<evidence type="ECO:0000256" key="4">
    <source>
        <dbReference type="ARBA" id="ARBA00022737"/>
    </source>
</evidence>
<dbReference type="GO" id="GO:0046872">
    <property type="term" value="F:metal ion binding"/>
    <property type="evidence" value="ECO:0007669"/>
    <property type="project" value="UniProtKB-KW"/>
</dbReference>
<comment type="caution">
    <text evidence="12">The sequence shown here is derived from an EMBL/GenBank/DDBJ whole genome shotgun (WGS) entry which is preliminary data.</text>
</comment>
<feature type="binding site" evidence="10">
    <location>
        <position position="214"/>
    </location>
    <ligand>
        <name>Fe cation</name>
        <dbReference type="ChEBI" id="CHEBI:24875"/>
        <label>2</label>
    </ligand>
</feature>
<organism evidence="12 13">
    <name type="scientific">Dictyostelium firmibasis</name>
    <dbReference type="NCBI Taxonomy" id="79012"/>
    <lineage>
        <taxon>Eukaryota</taxon>
        <taxon>Amoebozoa</taxon>
        <taxon>Evosea</taxon>
        <taxon>Eumycetozoa</taxon>
        <taxon>Dictyostelia</taxon>
        <taxon>Dictyosteliales</taxon>
        <taxon>Dictyosteliaceae</taxon>
        <taxon>Dictyostelium</taxon>
    </lineage>
</organism>
<dbReference type="PANTHER" id="PTHR12697">
    <property type="entry name" value="PBS LYASE HEAT-LIKE PROTEIN"/>
    <property type="match status" value="1"/>
</dbReference>
<keyword evidence="13" id="KW-1185">Reference proteome</keyword>
<dbReference type="EMBL" id="JAVFKY010000006">
    <property type="protein sequence ID" value="KAK5575195.1"/>
    <property type="molecule type" value="Genomic_DNA"/>
</dbReference>
<keyword evidence="4" id="KW-0677">Repeat</keyword>